<evidence type="ECO:0000259" key="12">
    <source>
        <dbReference type="Pfam" id="PF16507"/>
    </source>
</evidence>
<evidence type="ECO:0000256" key="6">
    <source>
        <dbReference type="ARBA" id="ARBA00022763"/>
    </source>
</evidence>
<evidence type="ECO:0000256" key="4">
    <source>
        <dbReference type="ARBA" id="ARBA00022490"/>
    </source>
</evidence>
<feature type="domain" description="Proteasome activator complex subunit 4-like HEAT repeat-like" evidence="13">
    <location>
        <begin position="1214"/>
        <end position="1493"/>
    </location>
</feature>
<keyword evidence="6" id="KW-0227">DNA damage</keyword>
<dbReference type="WBParaSite" id="PgE003_g001_t04">
    <property type="protein sequence ID" value="PgE003_g001_t04"/>
    <property type="gene ID" value="PgE003_g001"/>
</dbReference>
<dbReference type="GO" id="GO:0006281">
    <property type="term" value="P:DNA repair"/>
    <property type="evidence" value="ECO:0007669"/>
    <property type="project" value="UniProtKB-KW"/>
</dbReference>
<evidence type="ECO:0000256" key="1">
    <source>
        <dbReference type="ARBA" id="ARBA00004324"/>
    </source>
</evidence>
<keyword evidence="10" id="KW-0472">Membrane</keyword>
<dbReference type="GO" id="GO:0070628">
    <property type="term" value="F:proteasome binding"/>
    <property type="evidence" value="ECO:0007669"/>
    <property type="project" value="InterPro"/>
</dbReference>
<sequence length="1879" mass="216046">MPMVKANAKGYLRDKCKFQRMKREPAYLPFYEKLNTDADEWFMRIKSGLISGTRCYAADSGLAFWMNQLSHYLTFFNLRFSKTDHVRLTKFFYDVVLEPDYDNRFVHKACSILKTLCINVVLRREDLTLPWRPIYELYKETVYGRNEKCIDKTILRETILCVKKLFPLSATREILQEIRPYIDPWNEYAMERFIKLFATLVPFQMSVAEHVEFGAALWFDELWHFYEFVEVSNTTWERNFQFVFSGLAKYCPGYVDWTPKHTVIFSKLLRTLDLSVRGGKVTVGGRADGCEQNGAEWIVWMLGGANNSAEKHLERLMRCVESFLHPLHEGMHTTTLQSFLTALVSEMVHRVRTERVCRKKKILVPEKLLLSDKNIESFVSVILPSVLYAVFSTFETKTPSHILRNLAFLAPNLVIPKVLDLVYPSLWTVTEPNRLQRSLNCLIEICVPLIRDNGRRVYETFNVCERDWISETDEDTASNATNGIDSYSHSYSRTNSDKEARTPPTERKPLRRHAITLLGALVEALDINDVNKLSLAFRALESFFTLIPVVDCSAAVNMVKYSNLSEEEKLLCEATGRLPTIVEKFVERVFKLISQLDIDVPKDSTTTLDSICDISRTTAFGKDEMLISRRIQGAFHSLLSNSSSAIIKQIAHQTYKFVTCSQFENAVAVEAVCVLIQECTYANPSKYFHLFLTHISRNLDQLITDEVKKEAVLEPTVVWFICLAMMLFSVPGELLLKYRKKCVDLHMMLISLKCANAYRMACWSLKNVLTQLAEIYPDMEGKRHRQLDLPLEVSLPIRKWGAPVSKDLISLCWHVPSDEELQFAQDILTEFVRPEIEKLQKPKGVDKQSIKKALYVIEKLISCVGRLIPEFNTPVLMLVDTCVPMNVKPLYNGPPSISFTFGGKCIRESIRKCMHDLLDYLLDVRDDEWKNFQWIAYIQYFLTTKGSSSHFRAQRSSSGLSYQDPIQGKRADLYRSFEKRIFTYQKSIRNRLPVFTESHLEIMKDLIRLGTNVYTAVRVSAQSYLNAILARFPHAKTYVVGDIIAYLDPRRAGTTHGEKKGALYMLITGGFISSQNTSVKHRCWPAIAKLDCSDRPLLIKLVTAAIAMVNTASWKRTGNVTSVKLRLLTRQCLENTDNRRLNNRDDEDDKILNESMDAFRAEKVNEQRKIALLRSCLIDVCKNEGQLYHWRNVDAARTLLFTFYKYHFDVESAKVFLQMLHEGRGVWRRVGASCLAGWMEWNKPKFVRQIWTPPAKIADKADCYACGLRVDNLCLAYDKRAIPLTKEAWDNTPFISKPHWGAYQWPKQLSRPACSDIHAESLRKYRNSNPIGNVIVSTLRDKCFFMQWHTSMLREKEDSDAYYTSEFLLLKYLFRNYSTEMLPVMKKVLKGLMRGNHKGQQRLAAVYFAGLIRGSRNWPFDELNQMWNWLKPLLVAQIEGILSDSTEHWEASLKLILENIDLRKVHWLVETVFEVSSKPAPTAWHTCLRFMLIRYIATCAGWRSTDLVNRATAMAQEHIAVAFLETERNQIACLLAYPAVYRSVQRSMKNVPKRFRIMDVDDVMSTFIDEVKSLMDSLRSGIPYKAASESTLLVEEIPKSTSPAESARIVMLPSKTILYMKTLLKFLAAYYGSAFTAFSSSVISIIPLIAHLANEETARRVGVSEARDDDLAVESSNILFQILSGIFLPDRFADEVLDRIKLTLLDTENWRVWISIMRFLHVFVFSNVFVLEMRERPSIVRDLVHSALIHPQVEVRIEASDCLTSLIHCGHRVVENEFIESLFVKAKDEDLSLRHGAILGLSAIICAFPFTIPPNVVGVIIRFCKHGNSKDSIIRVTVTNTLRSFLNTHRDKLSEHCTRDAYKPLLDAIRNVVSPNYYV</sequence>
<dbReference type="PANTHER" id="PTHR32170">
    <property type="entry name" value="PROTEASOME ACTIVATOR COMPLEX SUBUNIT 4"/>
    <property type="match status" value="1"/>
</dbReference>
<dbReference type="SUPFAM" id="SSF48371">
    <property type="entry name" value="ARM repeat"/>
    <property type="match status" value="1"/>
</dbReference>
<evidence type="ECO:0000313" key="15">
    <source>
        <dbReference type="WBParaSite" id="PgE003_g001_t04"/>
    </source>
</evidence>
<dbReference type="InterPro" id="IPR032430">
    <property type="entry name" value="Blm10_mid"/>
</dbReference>
<reference evidence="15" key="1">
    <citation type="submission" date="2022-11" db="UniProtKB">
        <authorList>
            <consortium name="WormBaseParasite"/>
        </authorList>
    </citation>
    <scope>IDENTIFICATION</scope>
</reference>
<evidence type="ECO:0000256" key="2">
    <source>
        <dbReference type="ARBA" id="ARBA00004496"/>
    </source>
</evidence>
<feature type="compositionally biased region" description="Polar residues" evidence="9">
    <location>
        <begin position="479"/>
        <end position="494"/>
    </location>
</feature>
<dbReference type="Proteomes" id="UP000887569">
    <property type="component" value="Unplaced"/>
</dbReference>
<keyword evidence="7" id="KW-0234">DNA repair</keyword>
<protein>
    <submittedName>
        <fullName evidence="15">Proteasome activator complex subunit 4</fullName>
    </submittedName>
</protein>
<evidence type="ECO:0000256" key="9">
    <source>
        <dbReference type="SAM" id="MobiDB-lite"/>
    </source>
</evidence>
<dbReference type="Pfam" id="PF23096">
    <property type="entry name" value="HEAT_PSME4"/>
    <property type="match status" value="1"/>
</dbReference>
<dbReference type="Pfam" id="PF11919">
    <property type="entry name" value="PSME4_C"/>
    <property type="match status" value="1"/>
</dbReference>
<keyword evidence="10" id="KW-1133">Transmembrane helix</keyword>
<dbReference type="InterPro" id="IPR011989">
    <property type="entry name" value="ARM-like"/>
</dbReference>
<keyword evidence="10" id="KW-0812">Transmembrane</keyword>
<dbReference type="GO" id="GO:0016607">
    <property type="term" value="C:nuclear speck"/>
    <property type="evidence" value="ECO:0007669"/>
    <property type="project" value="UniProtKB-SubCell"/>
</dbReference>
<evidence type="ECO:0000259" key="13">
    <source>
        <dbReference type="Pfam" id="PF23096"/>
    </source>
</evidence>
<name>A0A915A1M1_PARUN</name>
<feature type="transmembrane region" description="Helical" evidence="10">
    <location>
        <begin position="1628"/>
        <end position="1650"/>
    </location>
</feature>
<keyword evidence="14" id="KW-1185">Reference proteome</keyword>
<feature type="transmembrane region" description="Helical" evidence="10">
    <location>
        <begin position="1712"/>
        <end position="1731"/>
    </location>
</feature>
<evidence type="ECO:0000259" key="11">
    <source>
        <dbReference type="Pfam" id="PF11919"/>
    </source>
</evidence>
<evidence type="ECO:0000256" key="7">
    <source>
        <dbReference type="ARBA" id="ARBA00023204"/>
    </source>
</evidence>
<dbReference type="InterPro" id="IPR055455">
    <property type="entry name" value="HEAT_PSME4"/>
</dbReference>
<keyword evidence="5" id="KW-0677">Repeat</keyword>
<evidence type="ECO:0000256" key="8">
    <source>
        <dbReference type="ARBA" id="ARBA00023242"/>
    </source>
</evidence>
<evidence type="ECO:0000256" key="10">
    <source>
        <dbReference type="SAM" id="Phobius"/>
    </source>
</evidence>
<dbReference type="Pfam" id="PF16507">
    <property type="entry name" value="HEAT_PSME4_mid"/>
    <property type="match status" value="2"/>
</dbReference>
<proteinExistence type="inferred from homology"/>
<feature type="domain" description="Proteasome activator Blm10 middle HEAT repeats region" evidence="12">
    <location>
        <begin position="313"/>
        <end position="456"/>
    </location>
</feature>
<dbReference type="PANTHER" id="PTHR32170:SF4">
    <property type="entry name" value="DUF3437 DOMAIN-CONTAINING PROTEIN-RELATED"/>
    <property type="match status" value="1"/>
</dbReference>
<evidence type="ECO:0000256" key="3">
    <source>
        <dbReference type="ARBA" id="ARBA00005739"/>
    </source>
</evidence>
<feature type="compositionally biased region" description="Basic and acidic residues" evidence="9">
    <location>
        <begin position="495"/>
        <end position="506"/>
    </location>
</feature>
<evidence type="ECO:0000313" key="14">
    <source>
        <dbReference type="Proteomes" id="UP000887569"/>
    </source>
</evidence>
<dbReference type="InterPro" id="IPR016024">
    <property type="entry name" value="ARM-type_fold"/>
</dbReference>
<comment type="similarity">
    <text evidence="3">Belongs to the BLM10 family.</text>
</comment>
<organism evidence="14 15">
    <name type="scientific">Parascaris univalens</name>
    <name type="common">Nematode worm</name>
    <dbReference type="NCBI Taxonomy" id="6257"/>
    <lineage>
        <taxon>Eukaryota</taxon>
        <taxon>Metazoa</taxon>
        <taxon>Ecdysozoa</taxon>
        <taxon>Nematoda</taxon>
        <taxon>Chromadorea</taxon>
        <taxon>Rhabditida</taxon>
        <taxon>Spirurina</taxon>
        <taxon>Ascaridomorpha</taxon>
        <taxon>Ascaridoidea</taxon>
        <taxon>Ascarididae</taxon>
        <taxon>Parascaris</taxon>
    </lineage>
</organism>
<keyword evidence="4" id="KW-0963">Cytoplasm</keyword>
<accession>A0A915A1M1</accession>
<dbReference type="InterPro" id="IPR021843">
    <property type="entry name" value="PSME4_C"/>
</dbReference>
<evidence type="ECO:0000256" key="5">
    <source>
        <dbReference type="ARBA" id="ARBA00022737"/>
    </source>
</evidence>
<feature type="domain" description="Proteasome activator complex subunit 4 C-terminal" evidence="11">
    <location>
        <begin position="1794"/>
        <end position="1879"/>
    </location>
</feature>
<dbReference type="Gene3D" id="1.25.10.10">
    <property type="entry name" value="Leucine-rich Repeat Variant"/>
    <property type="match status" value="1"/>
</dbReference>
<dbReference type="InterPro" id="IPR035309">
    <property type="entry name" value="PSME4"/>
</dbReference>
<feature type="region of interest" description="Disordered" evidence="9">
    <location>
        <begin position="479"/>
        <end position="506"/>
    </location>
</feature>
<dbReference type="GO" id="GO:0010499">
    <property type="term" value="P:proteasomal ubiquitin-independent protein catabolic process"/>
    <property type="evidence" value="ECO:0007669"/>
    <property type="project" value="TreeGrafter"/>
</dbReference>
<keyword evidence="8" id="KW-0539">Nucleus</keyword>
<dbReference type="GO" id="GO:0005829">
    <property type="term" value="C:cytosol"/>
    <property type="evidence" value="ECO:0007669"/>
    <property type="project" value="TreeGrafter"/>
</dbReference>
<feature type="domain" description="Proteasome activator Blm10 middle HEAT repeats region" evidence="12">
    <location>
        <begin position="506"/>
        <end position="845"/>
    </location>
</feature>
<dbReference type="GO" id="GO:0016504">
    <property type="term" value="F:peptidase activator activity"/>
    <property type="evidence" value="ECO:0007669"/>
    <property type="project" value="InterPro"/>
</dbReference>
<comment type="subcellular location">
    <subcellularLocation>
        <location evidence="2">Cytoplasm</location>
    </subcellularLocation>
    <subcellularLocation>
        <location evidence="1">Nucleus speckle</location>
    </subcellularLocation>
</comment>